<keyword evidence="3 5" id="KW-0863">Zinc-finger</keyword>
<dbReference type="Pfam" id="PF13913">
    <property type="entry name" value="zf-C2HC_2"/>
    <property type="match status" value="2"/>
</dbReference>
<proteinExistence type="predicted"/>
<accession>A0AAD5Y254</accession>
<comment type="caution">
    <text evidence="7">The sequence shown here is derived from an EMBL/GenBank/DDBJ whole genome shotgun (WGS) entry which is preliminary data.</text>
</comment>
<keyword evidence="4" id="KW-0862">Zinc</keyword>
<sequence>MDLNSNLKKHQGLHPKLIVCHICGREFGSKSLPIHIKACTEKWNLQQSKLPKSQRKPLPKAPDQQILNLDIPIEKLSLKEKEEYNNQANSNFLEGGRDPCPNCARKFLPDSLIIHLRSCKPGGYFERQKKSSSPQK</sequence>
<dbReference type="GO" id="GO:0008270">
    <property type="term" value="F:zinc ion binding"/>
    <property type="evidence" value="ECO:0007669"/>
    <property type="project" value="UniProtKB-KW"/>
</dbReference>
<reference evidence="7" key="1">
    <citation type="submission" date="2020-05" db="EMBL/GenBank/DDBJ databases">
        <title>Phylogenomic resolution of chytrid fungi.</title>
        <authorList>
            <person name="Stajich J.E."/>
            <person name="Amses K."/>
            <person name="Simmons R."/>
            <person name="Seto K."/>
            <person name="Myers J."/>
            <person name="Bonds A."/>
            <person name="Quandt C.A."/>
            <person name="Barry K."/>
            <person name="Liu P."/>
            <person name="Grigoriev I."/>
            <person name="Longcore J.E."/>
            <person name="James T.Y."/>
        </authorList>
    </citation>
    <scope>NUCLEOTIDE SEQUENCE</scope>
    <source>
        <strain evidence="7">JEL0476</strain>
    </source>
</reference>
<dbReference type="PANTHER" id="PTHR13555">
    <property type="entry name" value="C2H2 ZINC FINGER CGI-62-RELATED"/>
    <property type="match status" value="1"/>
</dbReference>
<evidence type="ECO:0000313" key="7">
    <source>
        <dbReference type="EMBL" id="KAJ3223896.1"/>
    </source>
</evidence>
<evidence type="ECO:0000256" key="2">
    <source>
        <dbReference type="ARBA" id="ARBA00022737"/>
    </source>
</evidence>
<evidence type="ECO:0000256" key="3">
    <source>
        <dbReference type="ARBA" id="ARBA00022771"/>
    </source>
</evidence>
<dbReference type="PROSITE" id="PS52027">
    <property type="entry name" value="ZF_C2HC_C3H"/>
    <property type="match status" value="1"/>
</dbReference>
<feature type="domain" description="C2HC/C3H-type" evidence="6">
    <location>
        <begin position="16"/>
        <end position="45"/>
    </location>
</feature>
<evidence type="ECO:0000256" key="5">
    <source>
        <dbReference type="PROSITE-ProRule" id="PRU01371"/>
    </source>
</evidence>
<gene>
    <name evidence="7" type="ORF">HK099_000557</name>
</gene>
<dbReference type="InterPro" id="IPR026319">
    <property type="entry name" value="ZC2HC1A/B-like"/>
</dbReference>
<dbReference type="EMBL" id="JADGJW010000113">
    <property type="protein sequence ID" value="KAJ3223896.1"/>
    <property type="molecule type" value="Genomic_DNA"/>
</dbReference>
<dbReference type="AlphaFoldDB" id="A0AAD5Y254"/>
<dbReference type="InterPro" id="IPR049899">
    <property type="entry name" value="Znf_C2HC_C3H"/>
</dbReference>
<evidence type="ECO:0000256" key="1">
    <source>
        <dbReference type="ARBA" id="ARBA00022723"/>
    </source>
</evidence>
<keyword evidence="1" id="KW-0479">Metal-binding</keyword>
<name>A0AAD5Y254_9FUNG</name>
<dbReference type="Proteomes" id="UP001211065">
    <property type="component" value="Unassembled WGS sequence"/>
</dbReference>
<organism evidence="7 8">
    <name type="scientific">Clydaea vesicula</name>
    <dbReference type="NCBI Taxonomy" id="447962"/>
    <lineage>
        <taxon>Eukaryota</taxon>
        <taxon>Fungi</taxon>
        <taxon>Fungi incertae sedis</taxon>
        <taxon>Chytridiomycota</taxon>
        <taxon>Chytridiomycota incertae sedis</taxon>
        <taxon>Chytridiomycetes</taxon>
        <taxon>Lobulomycetales</taxon>
        <taxon>Lobulomycetaceae</taxon>
        <taxon>Clydaea</taxon>
    </lineage>
</organism>
<evidence type="ECO:0000256" key="4">
    <source>
        <dbReference type="ARBA" id="ARBA00022833"/>
    </source>
</evidence>
<evidence type="ECO:0000259" key="6">
    <source>
        <dbReference type="PROSITE" id="PS52027"/>
    </source>
</evidence>
<keyword evidence="2" id="KW-0677">Repeat</keyword>
<dbReference type="PANTHER" id="PTHR13555:SF68">
    <property type="entry name" value="ZINC FINGER PROTEIN 474"/>
    <property type="match status" value="1"/>
</dbReference>
<protein>
    <recommendedName>
        <fullName evidence="6">C2HC/C3H-type domain-containing protein</fullName>
    </recommendedName>
</protein>
<dbReference type="Gene3D" id="3.30.160.60">
    <property type="entry name" value="Classic Zinc Finger"/>
    <property type="match status" value="2"/>
</dbReference>
<evidence type="ECO:0000313" key="8">
    <source>
        <dbReference type="Proteomes" id="UP001211065"/>
    </source>
</evidence>
<keyword evidence="8" id="KW-1185">Reference proteome</keyword>